<feature type="transmembrane region" description="Helical" evidence="2">
    <location>
        <begin position="1032"/>
        <end position="1053"/>
    </location>
</feature>
<organism evidence="3 4">
    <name type="scientific">Durusdinium trenchii</name>
    <dbReference type="NCBI Taxonomy" id="1381693"/>
    <lineage>
        <taxon>Eukaryota</taxon>
        <taxon>Sar</taxon>
        <taxon>Alveolata</taxon>
        <taxon>Dinophyceae</taxon>
        <taxon>Suessiales</taxon>
        <taxon>Symbiodiniaceae</taxon>
        <taxon>Durusdinium</taxon>
    </lineage>
</organism>
<protein>
    <submittedName>
        <fullName evidence="3">Uncharacterized protein</fullName>
    </submittedName>
</protein>
<feature type="transmembrane region" description="Helical" evidence="2">
    <location>
        <begin position="783"/>
        <end position="804"/>
    </location>
</feature>
<keyword evidence="2" id="KW-0472">Membrane</keyword>
<feature type="transmembrane region" description="Helical" evidence="2">
    <location>
        <begin position="82"/>
        <end position="103"/>
    </location>
</feature>
<feature type="transmembrane region" description="Helical" evidence="2">
    <location>
        <begin position="931"/>
        <end position="954"/>
    </location>
</feature>
<reference evidence="3 4" key="1">
    <citation type="submission" date="2024-02" db="EMBL/GenBank/DDBJ databases">
        <authorList>
            <person name="Chen Y."/>
            <person name="Shah S."/>
            <person name="Dougan E. K."/>
            <person name="Thang M."/>
            <person name="Chan C."/>
        </authorList>
    </citation>
    <scope>NUCLEOTIDE SEQUENCE [LARGE SCALE GENOMIC DNA]</scope>
</reference>
<comment type="caution">
    <text evidence="3">The sequence shown here is derived from an EMBL/GenBank/DDBJ whole genome shotgun (WGS) entry which is preliminary data.</text>
</comment>
<gene>
    <name evidence="3" type="ORF">SCF082_LOCUS7933</name>
</gene>
<name>A0ABP0IRA3_9DINO</name>
<keyword evidence="2" id="KW-0812">Transmembrane</keyword>
<evidence type="ECO:0000313" key="3">
    <source>
        <dbReference type="EMBL" id="CAK9003854.1"/>
    </source>
</evidence>
<accession>A0ABP0IRA3</accession>
<evidence type="ECO:0000256" key="2">
    <source>
        <dbReference type="SAM" id="Phobius"/>
    </source>
</evidence>
<proteinExistence type="predicted"/>
<dbReference type="Proteomes" id="UP001642464">
    <property type="component" value="Unassembled WGS sequence"/>
</dbReference>
<evidence type="ECO:0000313" key="4">
    <source>
        <dbReference type="Proteomes" id="UP001642464"/>
    </source>
</evidence>
<feature type="region of interest" description="Disordered" evidence="1">
    <location>
        <begin position="466"/>
        <end position="489"/>
    </location>
</feature>
<keyword evidence="4" id="KW-1185">Reference proteome</keyword>
<feature type="transmembrane region" description="Helical" evidence="2">
    <location>
        <begin position="974"/>
        <end position="994"/>
    </location>
</feature>
<evidence type="ECO:0000256" key="1">
    <source>
        <dbReference type="SAM" id="MobiDB-lite"/>
    </source>
</evidence>
<feature type="compositionally biased region" description="Basic and acidic residues" evidence="1">
    <location>
        <begin position="470"/>
        <end position="479"/>
    </location>
</feature>
<feature type="transmembrane region" description="Helical" evidence="2">
    <location>
        <begin position="894"/>
        <end position="910"/>
    </location>
</feature>
<keyword evidence="2" id="KW-1133">Transmembrane helix</keyword>
<dbReference type="EMBL" id="CAXAMM010004514">
    <property type="protein sequence ID" value="CAK9003854.1"/>
    <property type="molecule type" value="Genomic_DNA"/>
</dbReference>
<sequence>MECPAAVDGHEDWLGLVDGFAAVALMNRGLNQGGLPLVLVLTLTFYRAKPVWMELCGDVPSDLDLLPLSKAHRVILCPGKQFGLFLLDIVTLPCLILVLCTWYRYRHMRHKQEQLRQRSESGSSKAEVPAEVAYHWAVLVNAMVVLHDLLLVPLEEGNVICSSSLLLSVYRLPKLYRLLTAEVDEALTRDTYDWDLRGKIWEEISLVSRMVFFLASKSFCRNRLSDLGEDLQEIGELCLDVPLLPFLLILLFTLWRSDVVLQEIWKAEDNCARRRVVLCQFLELLRDTLGFGALLILVATLVRLPKAGQVSGEPRLTLRRVRLVSPDAALQADGRLSVQVEGQQLEQEEMGVIRINVISKSFWDEIGRAFGSSEPQSQQWYFGWPVPGLGSDAAQRPRRGEVASLGRALLPYPLKDGKHLKYQDLLNAEVFFELKMGGRELKTKLMQLNAQMAMCVQLELLKSVTGNHQKPSEPRSPRDPRHRTPKGTDEILARLPLPTRFLQEAVRSPGTFVEDDHPQSLTLGNSLGYVPEELLHASAEEVCGPLLCGSGIRNALFFFLVLALAPWRMLQCAYFAARPSQEQQLKIYRQGLEPLLNAAAKDPARIKPGAMTPAERTPEQLQRVVKQQQAKSPVISLKAHRWAELQANESTAHFVDRATAYSSLLDAEASYWPGLILGTNLQLTQECINPHEHALALEKIMAAQALAEEISSKLAREVQAACDELNTEEHKGVSVCRGLCSKSLQEQRHLVRVFVLDMLKDYGFRERLRVVLNFQMRCLVRDLWMLISTFLCSLAALITLVRALEFLQSAFLYCKNLADLREAALKSTAEAFNSMWELFMLLTLWETYGTLVRATICAVLIPAWGLRCLPHWLRIVFWLSLTALPWLLSFQHALWSYGIILLLFFLLGLWKDGAAARPTPAYLKTLRVTSVNALILLSIVAEPVLLTALVVGVGVSESSATPSTRRLLQSEGSFAAAAAVTLCWLIVMSLPHVMSSESSCLGTVRFHVAMQFLRRACLPAAVVFLAQDGSRGAVSLLLLGFLSFTTILGLDLLSQRHLPDTVNLDLVQPAAFLAGSIFTQAHPR</sequence>